<dbReference type="SUPFAM" id="SSF50800">
    <property type="entry name" value="PK beta-barrel domain-like"/>
    <property type="match status" value="1"/>
</dbReference>
<comment type="caution">
    <text evidence="3">The sequence shown here is derived from an EMBL/GenBank/DDBJ whole genome shotgun (WGS) entry which is preliminary data.</text>
</comment>
<sequence>MASVLTVNTATSPLDLGSRRSGIAKRPSAEPLTVRAPGPRRGGLGSGVVGDSVCDRKHHGGDDQAVYAYAREDLDRWATDLDRDLTNGMFGENLTTAGIDLTACLIGERWTVGDSGLVLEVTSPRTPCQTFVTWLGIPGWIKTFTAAGLPGAYFRVIEPGTVGSGDHIEVIDRPDHAVTVGTVFRALMGERALLPTLAAADALPEKIKEQVAKAC</sequence>
<dbReference type="Proteomes" id="UP001172687">
    <property type="component" value="Unassembled WGS sequence"/>
</dbReference>
<dbReference type="RefSeq" id="WP_208674427.1">
    <property type="nucleotide sequence ID" value="NZ_CP070380.1"/>
</dbReference>
<proteinExistence type="predicted"/>
<accession>A0ABT8HPX8</accession>
<evidence type="ECO:0000313" key="3">
    <source>
        <dbReference type="EMBL" id="MDN4522821.1"/>
    </source>
</evidence>
<reference evidence="3" key="1">
    <citation type="submission" date="2023-07" db="EMBL/GenBank/DDBJ databases">
        <title>Degradation of tert-butanol by M. austroafricanum TBA100.</title>
        <authorList>
            <person name="Helbich S."/>
            <person name="Vainshtein Y."/>
        </authorList>
    </citation>
    <scope>NUCLEOTIDE SEQUENCE</scope>
    <source>
        <strain evidence="3">TBA100</strain>
    </source>
</reference>
<dbReference type="EMBL" id="JAUHTC010000101">
    <property type="protein sequence ID" value="MDN4522821.1"/>
    <property type="molecule type" value="Genomic_DNA"/>
</dbReference>
<evidence type="ECO:0000313" key="4">
    <source>
        <dbReference type="Proteomes" id="UP001172687"/>
    </source>
</evidence>
<dbReference type="PANTHER" id="PTHR30212:SF2">
    <property type="entry name" value="PROTEIN YIIM"/>
    <property type="match status" value="1"/>
</dbReference>
<dbReference type="InterPro" id="IPR052353">
    <property type="entry name" value="Benzoxazolinone_Detox_Enz"/>
</dbReference>
<dbReference type="Pfam" id="PF03473">
    <property type="entry name" value="MOSC"/>
    <property type="match status" value="1"/>
</dbReference>
<dbReference type="InterPro" id="IPR005302">
    <property type="entry name" value="MoCF_Sase_C"/>
</dbReference>
<organism evidence="3 4">
    <name type="scientific">Mycolicibacterium austroafricanum</name>
    <name type="common">Mycobacterium austroafricanum</name>
    <dbReference type="NCBI Taxonomy" id="39687"/>
    <lineage>
        <taxon>Bacteria</taxon>
        <taxon>Bacillati</taxon>
        <taxon>Actinomycetota</taxon>
        <taxon>Actinomycetes</taxon>
        <taxon>Mycobacteriales</taxon>
        <taxon>Mycobacteriaceae</taxon>
        <taxon>Mycolicibacterium</taxon>
    </lineage>
</organism>
<evidence type="ECO:0000259" key="2">
    <source>
        <dbReference type="PROSITE" id="PS51340"/>
    </source>
</evidence>
<feature type="domain" description="MOSC" evidence="2">
    <location>
        <begin position="34"/>
        <end position="171"/>
    </location>
</feature>
<keyword evidence="4" id="KW-1185">Reference proteome</keyword>
<evidence type="ECO:0000256" key="1">
    <source>
        <dbReference type="SAM" id="MobiDB-lite"/>
    </source>
</evidence>
<dbReference type="PROSITE" id="PS51340">
    <property type="entry name" value="MOSC"/>
    <property type="match status" value="1"/>
</dbReference>
<feature type="region of interest" description="Disordered" evidence="1">
    <location>
        <begin position="16"/>
        <end position="46"/>
    </location>
</feature>
<protein>
    <submittedName>
        <fullName evidence="3">MOSC domain-containing protein</fullName>
    </submittedName>
</protein>
<gene>
    <name evidence="3" type="ORF">QYF68_34095</name>
</gene>
<name>A0ABT8HPX8_MYCAO</name>
<dbReference type="PANTHER" id="PTHR30212">
    <property type="entry name" value="PROTEIN YIIM"/>
    <property type="match status" value="1"/>
</dbReference>
<dbReference type="Gene3D" id="2.40.33.20">
    <property type="entry name" value="PK beta-barrel domain-like"/>
    <property type="match status" value="1"/>
</dbReference>
<dbReference type="InterPro" id="IPR011037">
    <property type="entry name" value="Pyrv_Knase-like_insert_dom_sf"/>
</dbReference>